<gene>
    <name evidence="1" type="ORF">UT42_C0021G0014</name>
</gene>
<evidence type="ECO:0000313" key="1">
    <source>
        <dbReference type="EMBL" id="KKR14690.1"/>
    </source>
</evidence>
<accession>A0A0G0QWJ1</accession>
<comment type="caution">
    <text evidence="1">The sequence shown here is derived from an EMBL/GenBank/DDBJ whole genome shotgun (WGS) entry which is preliminary data.</text>
</comment>
<feature type="non-terminal residue" evidence="1">
    <location>
        <position position="105"/>
    </location>
</feature>
<protein>
    <submittedName>
        <fullName evidence="1">Uncharacterized protein</fullName>
    </submittedName>
</protein>
<reference evidence="1 2" key="1">
    <citation type="journal article" date="2015" name="Nature">
        <title>rRNA introns, odd ribosomes, and small enigmatic genomes across a large radiation of phyla.</title>
        <authorList>
            <person name="Brown C.T."/>
            <person name="Hug L.A."/>
            <person name="Thomas B.C."/>
            <person name="Sharon I."/>
            <person name="Castelle C.J."/>
            <person name="Singh A."/>
            <person name="Wilkins M.J."/>
            <person name="Williams K.H."/>
            <person name="Banfield J.F."/>
        </authorList>
    </citation>
    <scope>NUCLEOTIDE SEQUENCE [LARGE SCALE GENOMIC DNA]</scope>
</reference>
<proteinExistence type="predicted"/>
<evidence type="ECO:0000313" key="2">
    <source>
        <dbReference type="Proteomes" id="UP000034048"/>
    </source>
</evidence>
<dbReference type="Proteomes" id="UP000034048">
    <property type="component" value="Unassembled WGS sequence"/>
</dbReference>
<dbReference type="AlphaFoldDB" id="A0A0G0QWJ1"/>
<organism evidence="1 2">
    <name type="scientific">Candidatus Falkowbacteria bacterium GW2011_GWA2_39_24</name>
    <dbReference type="NCBI Taxonomy" id="1618634"/>
    <lineage>
        <taxon>Bacteria</taxon>
        <taxon>Candidatus Falkowiibacteriota</taxon>
    </lineage>
</organism>
<sequence>MIENYLVIIEPFASRHYIKKFSKKYHRAWDITLKALISQFERIDMLLQKDVAEIIIKSGDLKIIKSEFSVAGMHQSPKGSGNRCIVAVDESCKKVYVLLVYHKND</sequence>
<name>A0A0G0QWJ1_9BACT</name>
<dbReference type="EMBL" id="LBWS01000021">
    <property type="protein sequence ID" value="KKR14690.1"/>
    <property type="molecule type" value="Genomic_DNA"/>
</dbReference>